<evidence type="ECO:0000313" key="3">
    <source>
        <dbReference type="EMBL" id="SDK59549.1"/>
    </source>
</evidence>
<reference evidence="3 4" key="1">
    <citation type="submission" date="2016-10" db="EMBL/GenBank/DDBJ databases">
        <authorList>
            <person name="de Groot N.N."/>
        </authorList>
    </citation>
    <scope>NUCLEOTIDE SEQUENCE [LARGE SCALE GENOMIC DNA]</scope>
    <source>
        <strain evidence="3 4">DSM 25294</strain>
    </source>
</reference>
<dbReference type="Gene3D" id="3.40.50.720">
    <property type="entry name" value="NAD(P)-binding Rossmann-like Domain"/>
    <property type="match status" value="2"/>
</dbReference>
<name>A0A1G9D6L1_9RHOB</name>
<dbReference type="PANTHER" id="PTHR10996">
    <property type="entry name" value="2-HYDROXYACID DEHYDROGENASE-RELATED"/>
    <property type="match status" value="1"/>
</dbReference>
<dbReference type="InterPro" id="IPR006140">
    <property type="entry name" value="D-isomer_DH_NAD-bd"/>
</dbReference>
<dbReference type="Pfam" id="PF02826">
    <property type="entry name" value="2-Hacid_dh_C"/>
    <property type="match status" value="1"/>
</dbReference>
<dbReference type="InterPro" id="IPR050223">
    <property type="entry name" value="D-isomer_2-hydroxyacid_DH"/>
</dbReference>
<sequence length="343" mass="36602">MCSTPITAASAKTPTPFYNRSHMNRTMNTPIVVLHHALPPGVRDFLITRTDIEAMCPADDAGVAEALAAGGTVLVTHTWRTEFLTPSLRWIAGTGAGFEQYPLDRFDAQGIVLSTAAGVHTNCVTEHAFALLLGLTRRIGEASRNMEHARWQPMVGDELAGRKLLVVGLGRIGDMIAQRALDWGMSVAGIKRDPSTYDGRVEDVRGADQLQALCAWADIVVLASPARPDGRPVIGASELEALADGWIVNIGRGSLIDEPALLAALETGALRGAGLDVTAVEPLPTDSRLWSNPKVIVTAHNAGASPGFGRRWGAIFEKNLAAFTGRGAQWVNRLGHDVSKGPR</sequence>
<protein>
    <submittedName>
        <fullName evidence="3">Phosphoglycerate dehydrogenase</fullName>
    </submittedName>
</protein>
<gene>
    <name evidence="3" type="ORF">SAMN04488026_10464</name>
</gene>
<dbReference type="InterPro" id="IPR036291">
    <property type="entry name" value="NAD(P)-bd_dom_sf"/>
</dbReference>
<dbReference type="STRING" id="571298.SAMN04488026_10464"/>
<feature type="domain" description="D-isomer specific 2-hydroxyacid dehydrogenase NAD-binding" evidence="2">
    <location>
        <begin position="129"/>
        <end position="302"/>
    </location>
</feature>
<dbReference type="SUPFAM" id="SSF51735">
    <property type="entry name" value="NAD(P)-binding Rossmann-fold domains"/>
    <property type="match status" value="1"/>
</dbReference>
<keyword evidence="4" id="KW-1185">Reference proteome</keyword>
<dbReference type="GO" id="GO:0016618">
    <property type="term" value="F:hydroxypyruvate reductase [NAD(P)H] activity"/>
    <property type="evidence" value="ECO:0007669"/>
    <property type="project" value="TreeGrafter"/>
</dbReference>
<evidence type="ECO:0000313" key="4">
    <source>
        <dbReference type="Proteomes" id="UP000199382"/>
    </source>
</evidence>
<accession>A0A1G9D6L1</accession>
<dbReference type="EMBL" id="FNEK01000046">
    <property type="protein sequence ID" value="SDK59549.1"/>
    <property type="molecule type" value="Genomic_DNA"/>
</dbReference>
<dbReference type="AlphaFoldDB" id="A0A1G9D6L1"/>
<dbReference type="Proteomes" id="UP000199382">
    <property type="component" value="Unassembled WGS sequence"/>
</dbReference>
<dbReference type="GO" id="GO:0030267">
    <property type="term" value="F:glyoxylate reductase (NADPH) activity"/>
    <property type="evidence" value="ECO:0007669"/>
    <property type="project" value="TreeGrafter"/>
</dbReference>
<dbReference type="OrthoDB" id="7374922at2"/>
<keyword evidence="1" id="KW-0560">Oxidoreductase</keyword>
<dbReference type="GO" id="GO:0051287">
    <property type="term" value="F:NAD binding"/>
    <property type="evidence" value="ECO:0007669"/>
    <property type="project" value="InterPro"/>
</dbReference>
<organism evidence="3 4">
    <name type="scientific">Aliiruegeria lutimaris</name>
    <dbReference type="NCBI Taxonomy" id="571298"/>
    <lineage>
        <taxon>Bacteria</taxon>
        <taxon>Pseudomonadati</taxon>
        <taxon>Pseudomonadota</taxon>
        <taxon>Alphaproteobacteria</taxon>
        <taxon>Rhodobacterales</taxon>
        <taxon>Roseobacteraceae</taxon>
        <taxon>Aliiruegeria</taxon>
    </lineage>
</organism>
<evidence type="ECO:0000259" key="2">
    <source>
        <dbReference type="Pfam" id="PF02826"/>
    </source>
</evidence>
<dbReference type="SUPFAM" id="SSF52283">
    <property type="entry name" value="Formate/glycerate dehydrogenase catalytic domain-like"/>
    <property type="match status" value="1"/>
</dbReference>
<evidence type="ECO:0000256" key="1">
    <source>
        <dbReference type="ARBA" id="ARBA00023002"/>
    </source>
</evidence>
<dbReference type="GO" id="GO:0005829">
    <property type="term" value="C:cytosol"/>
    <property type="evidence" value="ECO:0007669"/>
    <property type="project" value="TreeGrafter"/>
</dbReference>
<proteinExistence type="predicted"/>
<dbReference type="PANTHER" id="PTHR10996:SF283">
    <property type="entry name" value="GLYOXYLATE_HYDROXYPYRUVATE REDUCTASE B"/>
    <property type="match status" value="1"/>
</dbReference>